<reference evidence="2 3" key="1">
    <citation type="submission" date="2019-02" db="EMBL/GenBank/DDBJ databases">
        <title>Draft genome sequences of novel Actinobacteria.</title>
        <authorList>
            <person name="Sahin N."/>
            <person name="Ay H."/>
            <person name="Saygin H."/>
        </authorList>
    </citation>
    <scope>NUCLEOTIDE SEQUENCE [LARGE SCALE GENOMIC DNA]</scope>
    <source>
        <strain evidence="2 3">KC201</strain>
    </source>
</reference>
<proteinExistence type="predicted"/>
<evidence type="ECO:0000256" key="1">
    <source>
        <dbReference type="SAM" id="SignalP"/>
    </source>
</evidence>
<keyword evidence="3" id="KW-1185">Reference proteome</keyword>
<gene>
    <name evidence="2" type="ORF">E1267_28255</name>
</gene>
<evidence type="ECO:0000313" key="3">
    <source>
        <dbReference type="Proteomes" id="UP000295157"/>
    </source>
</evidence>
<sequence length="141" mass="14944">MPTMKRAARLALGATAGVALALSGTVPASAGTWELKHSHQKICVQAGYNHSTYLIAAVVGRWSTTIQMGMKNLPPGATHESAPIPPGSNYTDPEDGSTTINGWIFLTFPPSSAKVYESRLTASDGTRTESIPVTISVKEWC</sequence>
<feature type="signal peptide" evidence="1">
    <location>
        <begin position="1"/>
        <end position="30"/>
    </location>
</feature>
<organism evidence="2 3">
    <name type="scientific">Nonomuraea longispora</name>
    <dbReference type="NCBI Taxonomy" id="1848320"/>
    <lineage>
        <taxon>Bacteria</taxon>
        <taxon>Bacillati</taxon>
        <taxon>Actinomycetota</taxon>
        <taxon>Actinomycetes</taxon>
        <taxon>Streptosporangiales</taxon>
        <taxon>Streptosporangiaceae</taxon>
        <taxon>Nonomuraea</taxon>
    </lineage>
</organism>
<protein>
    <submittedName>
        <fullName evidence="2">Uncharacterized protein</fullName>
    </submittedName>
</protein>
<dbReference type="Pfam" id="PF19410">
    <property type="entry name" value="DUF5980"/>
    <property type="match status" value="1"/>
</dbReference>
<dbReference type="AlphaFoldDB" id="A0A4R4N4N3"/>
<feature type="chain" id="PRO_5020325237" evidence="1">
    <location>
        <begin position="31"/>
        <end position="141"/>
    </location>
</feature>
<keyword evidence="1" id="KW-0732">Signal</keyword>
<dbReference type="EMBL" id="SMJZ01000126">
    <property type="protein sequence ID" value="TDC02874.1"/>
    <property type="molecule type" value="Genomic_DNA"/>
</dbReference>
<dbReference type="OrthoDB" id="3392559at2"/>
<evidence type="ECO:0000313" key="2">
    <source>
        <dbReference type="EMBL" id="TDC02874.1"/>
    </source>
</evidence>
<name>A0A4R4N4N3_9ACTN</name>
<dbReference type="Proteomes" id="UP000295157">
    <property type="component" value="Unassembled WGS sequence"/>
</dbReference>
<dbReference type="InterPro" id="IPR046023">
    <property type="entry name" value="DUF5980"/>
</dbReference>
<comment type="caution">
    <text evidence="2">The sequence shown here is derived from an EMBL/GenBank/DDBJ whole genome shotgun (WGS) entry which is preliminary data.</text>
</comment>
<accession>A0A4R4N4N3</accession>